<comment type="caution">
    <text evidence="1">The sequence shown here is derived from an EMBL/GenBank/DDBJ whole genome shotgun (WGS) entry which is preliminary data.</text>
</comment>
<organism evidence="1">
    <name type="scientific">Agrobacterium rosae</name>
    <dbReference type="NCBI Taxonomy" id="1972867"/>
    <lineage>
        <taxon>Bacteria</taxon>
        <taxon>Pseudomonadati</taxon>
        <taxon>Pseudomonadota</taxon>
        <taxon>Alphaproteobacteria</taxon>
        <taxon>Hyphomicrobiales</taxon>
        <taxon>Rhizobiaceae</taxon>
        <taxon>Rhizobium/Agrobacterium group</taxon>
        <taxon>Agrobacterium</taxon>
    </lineage>
</organism>
<proteinExistence type="predicted"/>
<gene>
    <name evidence="1" type="ORF">RMR22_25235</name>
</gene>
<dbReference type="InterPro" id="IPR016039">
    <property type="entry name" value="Thiolase-like"/>
</dbReference>
<protein>
    <submittedName>
        <fullName evidence="1">Uncharacterized protein</fullName>
    </submittedName>
</protein>
<dbReference type="GO" id="GO:0016746">
    <property type="term" value="F:acyltransferase activity"/>
    <property type="evidence" value="ECO:0007669"/>
    <property type="project" value="InterPro"/>
</dbReference>
<dbReference type="EMBL" id="JAVRAF010000021">
    <property type="protein sequence ID" value="MDX8305547.1"/>
    <property type="molecule type" value="Genomic_DNA"/>
</dbReference>
<dbReference type="RefSeq" id="WP_320203668.1">
    <property type="nucleotide sequence ID" value="NZ_CP192785.1"/>
</dbReference>
<sequence>MTMSINPQSIVWGTFDGLEPPAANWADQVDYWEDYTRRFFRSNGKDYGPQDSNVVRWLTATDRAPFAHMLQALLPALRARADIADVDLVIFAHWLPDIHLGTSVTNLALHSLGLDAGLGFAISDRGRSAPLFAMHCIDRYLTRERNKALLIVMDQKHLLYNSAVVSEIAPLNSASMMVLSRGDDGSLHYRGYHRRPCLMREGVAAETAGLATHFGLDPASCVLVSDGDLIAETGWPGPALPQEPRLLCSAPLVALADHAKEGGDYLLVTYENECLSGVCLSARKGSRP</sequence>
<dbReference type="Gene3D" id="3.40.47.10">
    <property type="match status" value="1"/>
</dbReference>
<dbReference type="AlphaFoldDB" id="A0AAW9FLU0"/>
<name>A0AAW9FLU0_9HYPH</name>
<evidence type="ECO:0000313" key="1">
    <source>
        <dbReference type="EMBL" id="MDX8305547.1"/>
    </source>
</evidence>
<reference evidence="1" key="1">
    <citation type="journal article" date="2023" name="Phytobiomes J">
        <title>Deciphering the key players within the bacterial microbiota associated with aerial crown gall tumors on rhododendron: Insights into the gallobiome.</title>
        <authorList>
            <person name="Kuzmanovic N."/>
            <person name="Nesme J."/>
            <person name="Wolf J."/>
            <person name="Neumann-Schaal M."/>
            <person name="Petersen J."/>
            <person name="Fernandez-Gnecco G."/>
            <person name="Sproeer C."/>
            <person name="Bunk B."/>
            <person name="Overmann J."/>
            <person name="Sorensen S.J."/>
            <person name="Idczak E."/>
            <person name="Smalla K."/>
        </authorList>
    </citation>
    <scope>NUCLEOTIDE SEQUENCE</scope>
    <source>
        <strain evidence="1">Rho-11.1</strain>
    </source>
</reference>
<accession>A0AAW9FLU0</accession>